<reference evidence="1 2" key="1">
    <citation type="journal article" date="2011" name="Stand. Genomic Sci.">
        <title>Complete genome sequence of Bacteroides salanitronis type strain (BL78).</title>
        <authorList>
            <person name="Gronow S."/>
            <person name="Held B."/>
            <person name="Lucas S."/>
            <person name="Lapidus A."/>
            <person name="Del Rio T.G."/>
            <person name="Nolan M."/>
            <person name="Tice H."/>
            <person name="Deshpande S."/>
            <person name="Cheng J.F."/>
            <person name="Pitluck S."/>
            <person name="Liolios K."/>
            <person name="Pagani I."/>
            <person name="Ivanova N."/>
            <person name="Mavromatis K."/>
            <person name="Pati A."/>
            <person name="Tapia R."/>
            <person name="Han C."/>
            <person name="Goodwin L."/>
            <person name="Chen A."/>
            <person name="Palaniappan K."/>
            <person name="Land M."/>
            <person name="Hauser L."/>
            <person name="Chang Y.J."/>
            <person name="Jeffries C.D."/>
            <person name="Brambilla E.M."/>
            <person name="Rohde M."/>
            <person name="Goker M."/>
            <person name="Detter J.C."/>
            <person name="Woyke T."/>
            <person name="Bristow J."/>
            <person name="Markowitz V."/>
            <person name="Hugenholtz P."/>
            <person name="Kyrpides N.C."/>
            <person name="Klenk H.P."/>
            <person name="Eisen J.A."/>
        </authorList>
    </citation>
    <scope>NUCLEOTIDE SEQUENCE [LARGE SCALE GENOMIC DNA]</scope>
    <source>
        <strain evidence="1 2">DSM 18170</strain>
    </source>
</reference>
<gene>
    <name evidence="1" type="ordered locus">Bacsa_3451</name>
</gene>
<dbReference type="EMBL" id="CP002530">
    <property type="protein sequence ID" value="ADY37976.1"/>
    <property type="molecule type" value="Genomic_DNA"/>
</dbReference>
<proteinExistence type="predicted"/>
<accession>F0R6S1</accession>
<evidence type="ECO:0000313" key="1">
    <source>
        <dbReference type="EMBL" id="ADY37976.1"/>
    </source>
</evidence>
<dbReference type="STRING" id="667015.Bacsa_3451"/>
<dbReference type="Proteomes" id="UP000007486">
    <property type="component" value="Chromosome"/>
</dbReference>
<dbReference type="HOGENOM" id="CLU_1648783_0_0_10"/>
<organism evidence="1 2">
    <name type="scientific">Phocaeicola salanitronis (strain DSM 18170 / JCM 13657 / CCUG 60908 / BL78)</name>
    <name type="common">Bacteroides salanitronis</name>
    <dbReference type="NCBI Taxonomy" id="667015"/>
    <lineage>
        <taxon>Bacteria</taxon>
        <taxon>Pseudomonadati</taxon>
        <taxon>Bacteroidota</taxon>
        <taxon>Bacteroidia</taxon>
        <taxon>Bacteroidales</taxon>
        <taxon>Bacteroidaceae</taxon>
        <taxon>Phocaeicola</taxon>
    </lineage>
</organism>
<dbReference type="AlphaFoldDB" id="F0R6S1"/>
<evidence type="ECO:0000313" key="2">
    <source>
        <dbReference type="Proteomes" id="UP000007486"/>
    </source>
</evidence>
<dbReference type="KEGG" id="bsa:Bacsa_3451"/>
<sequence length="160" mass="18763">MPSEKMRCIRQRISDKPRTDIEPTPLKAEIEAVFSKRNIDEDCDTIARLLATYREAVRESVSQGNYAEAVTILLEVLESLAYHFVKDEHYNYFNDMYSPDYVCQGMMEAIINAIKGRNLPAKDLQRLRDDLEKLKHTEAYEDYGVPYALNMWEKFERQSK</sequence>
<dbReference type="RefSeq" id="WP_013619332.1">
    <property type="nucleotide sequence ID" value="NC_015164.1"/>
</dbReference>
<name>F0R6S1_PHOSB</name>
<keyword evidence="2" id="KW-1185">Reference proteome</keyword>
<protein>
    <submittedName>
        <fullName evidence="1">Uncharacterized protein</fullName>
    </submittedName>
</protein>